<comment type="caution">
    <text evidence="1">The sequence shown here is derived from an EMBL/GenBank/DDBJ whole genome shotgun (WGS) entry which is preliminary data.</text>
</comment>
<dbReference type="STRING" id="1445607.JCM10512_1679"/>
<keyword evidence="2" id="KW-1185">Reference proteome</keyword>
<sequence length="53" mass="5661">MVGHDDIGIVTNITSIISKENGITLRSIGIESNDGLFAGTLTVMLSDTGRWKL</sequence>
<accession>W4USE0</accession>
<keyword evidence="1" id="KW-0418">Kinase</keyword>
<evidence type="ECO:0000313" key="1">
    <source>
        <dbReference type="EMBL" id="GAE83409.1"/>
    </source>
</evidence>
<dbReference type="Proteomes" id="UP000019131">
    <property type="component" value="Unassembled WGS sequence"/>
</dbReference>
<gene>
    <name evidence="1" type="ORF">JCM10512_1679</name>
</gene>
<dbReference type="GO" id="GO:0016301">
    <property type="term" value="F:kinase activity"/>
    <property type="evidence" value="ECO:0007669"/>
    <property type="project" value="UniProtKB-KW"/>
</dbReference>
<reference evidence="1 2" key="1">
    <citation type="journal article" date="2014" name="Genome Announc.">
        <title>Draft Genome Sequence of Bacteroides reticulotermitis Strain JCM 10512T, Isolated from the Gut of a Termite.</title>
        <authorList>
            <person name="Yuki M."/>
            <person name="Oshima K."/>
            <person name="Suda W."/>
            <person name="Sakamoto M."/>
            <person name="Iida T."/>
            <person name="Hattori M."/>
            <person name="Ohkuma M."/>
        </authorList>
    </citation>
    <scope>NUCLEOTIDE SEQUENCE [LARGE SCALE GENOMIC DNA]</scope>
    <source>
        <strain evidence="1 2">JCM 10512</strain>
    </source>
</reference>
<name>W4USE0_9BACE</name>
<protein>
    <submittedName>
        <fullName evidence="1">GTP pyrophosphokinase</fullName>
    </submittedName>
</protein>
<proteinExistence type="predicted"/>
<dbReference type="Gene3D" id="3.30.70.260">
    <property type="match status" value="1"/>
</dbReference>
<evidence type="ECO:0000313" key="2">
    <source>
        <dbReference type="Proteomes" id="UP000019131"/>
    </source>
</evidence>
<dbReference type="EMBL" id="BAIV01000008">
    <property type="protein sequence ID" value="GAE83409.1"/>
    <property type="molecule type" value="Genomic_DNA"/>
</dbReference>
<dbReference type="AlphaFoldDB" id="W4USE0"/>
<keyword evidence="1" id="KW-0808">Transferase</keyword>
<organism evidence="1 2">
    <name type="scientific">Bacteroides reticulotermitis JCM 10512</name>
    <dbReference type="NCBI Taxonomy" id="1445607"/>
    <lineage>
        <taxon>Bacteria</taxon>
        <taxon>Pseudomonadati</taxon>
        <taxon>Bacteroidota</taxon>
        <taxon>Bacteroidia</taxon>
        <taxon>Bacteroidales</taxon>
        <taxon>Bacteroidaceae</taxon>
        <taxon>Bacteroides</taxon>
    </lineage>
</organism>